<gene>
    <name evidence="1" type="ORF">HMPREF3226_00518</name>
</gene>
<organism evidence="1 2">
    <name type="scientific">Prevotella corporis</name>
    <dbReference type="NCBI Taxonomy" id="28128"/>
    <lineage>
        <taxon>Bacteria</taxon>
        <taxon>Pseudomonadati</taxon>
        <taxon>Bacteroidota</taxon>
        <taxon>Bacteroidia</taxon>
        <taxon>Bacteroidales</taxon>
        <taxon>Prevotellaceae</taxon>
        <taxon>Prevotella</taxon>
    </lineage>
</organism>
<dbReference type="AlphaFoldDB" id="A0A133QJF5"/>
<reference evidence="2" key="1">
    <citation type="submission" date="2016-01" db="EMBL/GenBank/DDBJ databases">
        <authorList>
            <person name="Mitreva M."/>
            <person name="Pepin K.H."/>
            <person name="Mihindukulasuriya K.A."/>
            <person name="Fulton R."/>
            <person name="Fronick C."/>
            <person name="O'Laughlin M."/>
            <person name="Miner T."/>
            <person name="Herter B."/>
            <person name="Rosa B.A."/>
            <person name="Cordes M."/>
            <person name="Tomlinson C."/>
            <person name="Wollam A."/>
            <person name="Palsikar V.B."/>
            <person name="Mardis E.R."/>
            <person name="Wilson R.K."/>
        </authorList>
    </citation>
    <scope>NUCLEOTIDE SEQUENCE [LARGE SCALE GENOMIC DNA]</scope>
    <source>
        <strain evidence="2">MJR7716</strain>
    </source>
</reference>
<protein>
    <recommendedName>
        <fullName evidence="3">Membrane receptor RagA</fullName>
    </recommendedName>
</protein>
<name>A0A133QJF5_9BACT</name>
<dbReference type="EMBL" id="LRQG01000021">
    <property type="protein sequence ID" value="KXA42984.1"/>
    <property type="molecule type" value="Genomic_DNA"/>
</dbReference>
<sequence length="239" mass="26588">MTRGRNICNILKAIRKQIADANEIKYSPEECHFKGECKGTCPKCEQDVKDLEYELRLRQMAGKAIKVAGIALGITTLATSTTSCATQKAKYDMESSMPEKVIPISYQDYTSNDTILLKEKKELGKKGVLFVQGHVIDDEKNPIIGAIITSQLSGKQTLSDIDGNFTLEVKQGDMITVKYIGFQDRVIKLSEMSQDKLNIVTLTAHILGEVIAGIAPYPKETTPIIKKNKHVKKAKQERK</sequence>
<comment type="caution">
    <text evidence="1">The sequence shown here is derived from an EMBL/GenBank/DDBJ whole genome shotgun (WGS) entry which is preliminary data.</text>
</comment>
<dbReference type="Gene3D" id="2.60.40.1120">
    <property type="entry name" value="Carboxypeptidase-like, regulatory domain"/>
    <property type="match status" value="1"/>
</dbReference>
<dbReference type="OrthoDB" id="1096764at2"/>
<dbReference type="SUPFAM" id="SSF49464">
    <property type="entry name" value="Carboxypeptidase regulatory domain-like"/>
    <property type="match status" value="1"/>
</dbReference>
<dbReference type="Proteomes" id="UP000070533">
    <property type="component" value="Unassembled WGS sequence"/>
</dbReference>
<dbReference type="PATRIC" id="fig|28128.5.peg.519"/>
<proteinExistence type="predicted"/>
<dbReference type="STRING" id="28128.HMPREF3226_00518"/>
<dbReference type="Pfam" id="PF13715">
    <property type="entry name" value="CarbopepD_reg_2"/>
    <property type="match status" value="1"/>
</dbReference>
<dbReference type="InterPro" id="IPR008969">
    <property type="entry name" value="CarboxyPept-like_regulatory"/>
</dbReference>
<evidence type="ECO:0000313" key="2">
    <source>
        <dbReference type="Proteomes" id="UP000070533"/>
    </source>
</evidence>
<keyword evidence="2" id="KW-1185">Reference proteome</keyword>
<dbReference type="eggNOG" id="COG0810">
    <property type="taxonomic scope" value="Bacteria"/>
</dbReference>
<accession>A0A133QJF5</accession>
<evidence type="ECO:0008006" key="3">
    <source>
        <dbReference type="Google" id="ProtNLM"/>
    </source>
</evidence>
<evidence type="ECO:0000313" key="1">
    <source>
        <dbReference type="EMBL" id="KXA42984.1"/>
    </source>
</evidence>